<organism evidence="1 2">
    <name type="scientific">Phytophthora nicotianae P1976</name>
    <dbReference type="NCBI Taxonomy" id="1317066"/>
    <lineage>
        <taxon>Eukaryota</taxon>
        <taxon>Sar</taxon>
        <taxon>Stramenopiles</taxon>
        <taxon>Oomycota</taxon>
        <taxon>Peronosporomycetes</taxon>
        <taxon>Peronosporales</taxon>
        <taxon>Peronosporaceae</taxon>
        <taxon>Phytophthora</taxon>
    </lineage>
</organism>
<dbReference type="EMBL" id="ANJA01002720">
    <property type="protein sequence ID" value="ETO68296.1"/>
    <property type="molecule type" value="Genomic_DNA"/>
</dbReference>
<reference evidence="1 2" key="1">
    <citation type="submission" date="2013-11" db="EMBL/GenBank/DDBJ databases">
        <title>The Genome Sequence of Phytophthora parasitica P1976.</title>
        <authorList>
            <consortium name="The Broad Institute Genomics Platform"/>
            <person name="Russ C."/>
            <person name="Tyler B."/>
            <person name="Panabieres F."/>
            <person name="Shan W."/>
            <person name="Tripathy S."/>
            <person name="Grunwald N."/>
            <person name="Machado M."/>
            <person name="Johnson C.S."/>
            <person name="Walker B."/>
            <person name="Young S."/>
            <person name="Zeng Q."/>
            <person name="Gargeya S."/>
            <person name="Fitzgerald M."/>
            <person name="Haas B."/>
            <person name="Abouelleil A."/>
            <person name="Allen A.W."/>
            <person name="Alvarado L."/>
            <person name="Arachchi H.M."/>
            <person name="Berlin A.M."/>
            <person name="Chapman S.B."/>
            <person name="Gainer-Dewar J."/>
            <person name="Goldberg J."/>
            <person name="Griggs A."/>
            <person name="Gujja S."/>
            <person name="Hansen M."/>
            <person name="Howarth C."/>
            <person name="Imamovic A."/>
            <person name="Ireland A."/>
            <person name="Larimer J."/>
            <person name="McCowan C."/>
            <person name="Murphy C."/>
            <person name="Pearson M."/>
            <person name="Poon T.W."/>
            <person name="Priest M."/>
            <person name="Roberts A."/>
            <person name="Saif S."/>
            <person name="Shea T."/>
            <person name="Sisk P."/>
            <person name="Sykes S."/>
            <person name="Wortman J."/>
            <person name="Nusbaum C."/>
            <person name="Birren B."/>
        </authorList>
    </citation>
    <scope>NUCLEOTIDE SEQUENCE [LARGE SCALE GENOMIC DNA]</scope>
    <source>
        <strain evidence="1 2">P1976</strain>
    </source>
</reference>
<dbReference type="Proteomes" id="UP000028582">
    <property type="component" value="Unassembled WGS sequence"/>
</dbReference>
<sequence length="37" mass="4537">MVRQRVLVDHHRELIKWWWRGSDGDRKQHVPTRTLSG</sequence>
<dbReference type="AlphaFoldDB" id="A0A080ZNT5"/>
<accession>A0A080ZNT5</accession>
<proteinExistence type="predicted"/>
<gene>
    <name evidence="1" type="ORF">F444_14851</name>
</gene>
<protein>
    <submittedName>
        <fullName evidence="1">Uncharacterized protein</fullName>
    </submittedName>
</protein>
<evidence type="ECO:0000313" key="2">
    <source>
        <dbReference type="Proteomes" id="UP000028582"/>
    </source>
</evidence>
<name>A0A080ZNT5_PHYNI</name>
<comment type="caution">
    <text evidence="1">The sequence shown here is derived from an EMBL/GenBank/DDBJ whole genome shotgun (WGS) entry which is preliminary data.</text>
</comment>
<evidence type="ECO:0000313" key="1">
    <source>
        <dbReference type="EMBL" id="ETO68296.1"/>
    </source>
</evidence>